<dbReference type="RefSeq" id="WP_061834829.1">
    <property type="nucleotide sequence ID" value="NZ_LUKE01000001.1"/>
</dbReference>
<dbReference type="Proteomes" id="UP000075320">
    <property type="component" value="Unassembled WGS sequence"/>
</dbReference>
<accession>A0A150WSF5</accession>
<name>A0A150WSF5_BDEBC</name>
<evidence type="ECO:0000313" key="4">
    <source>
        <dbReference type="Proteomes" id="UP000075320"/>
    </source>
</evidence>
<comment type="caution">
    <text evidence="3">The sequence shown here is derived from an EMBL/GenBank/DDBJ whole genome shotgun (WGS) entry which is preliminary data.</text>
</comment>
<evidence type="ECO:0000256" key="2">
    <source>
        <dbReference type="SAM" id="SignalP"/>
    </source>
</evidence>
<keyword evidence="2" id="KW-0732">Signal</keyword>
<gene>
    <name evidence="3" type="ORF">AZI86_09625</name>
</gene>
<feature type="signal peptide" evidence="2">
    <location>
        <begin position="1"/>
        <end position="19"/>
    </location>
</feature>
<evidence type="ECO:0000313" key="3">
    <source>
        <dbReference type="EMBL" id="KYG67254.1"/>
    </source>
</evidence>
<reference evidence="3 4" key="1">
    <citation type="submission" date="2016-03" db="EMBL/GenBank/DDBJ databases">
        <authorList>
            <person name="Ploux O."/>
        </authorList>
    </citation>
    <scope>NUCLEOTIDE SEQUENCE [LARGE SCALE GENOMIC DNA]</scope>
    <source>
        <strain evidence="3 4">R0</strain>
    </source>
</reference>
<feature type="region of interest" description="Disordered" evidence="1">
    <location>
        <begin position="91"/>
        <end position="116"/>
    </location>
</feature>
<dbReference type="OrthoDB" id="5290290at2"/>
<dbReference type="EMBL" id="LUKE01000001">
    <property type="protein sequence ID" value="KYG67254.1"/>
    <property type="molecule type" value="Genomic_DNA"/>
</dbReference>
<feature type="chain" id="PRO_5007573637" evidence="2">
    <location>
        <begin position="20"/>
        <end position="316"/>
    </location>
</feature>
<protein>
    <submittedName>
        <fullName evidence="3">Uncharacterized protein</fullName>
    </submittedName>
</protein>
<dbReference type="AlphaFoldDB" id="A0A150WSF5"/>
<feature type="compositionally biased region" description="Polar residues" evidence="1">
    <location>
        <begin position="94"/>
        <end position="114"/>
    </location>
</feature>
<evidence type="ECO:0000256" key="1">
    <source>
        <dbReference type="SAM" id="MobiDB-lite"/>
    </source>
</evidence>
<sequence>MLKGLIVLAVTAAGMSVYAQSSSTTVTQISPTEAQGATAIQESTLKMNDVIKNEKFEEDKDITDTRLKADSGSLSRYSLKFSLSYFGPPVGDLSNENQPNPNGSIGPNETSVGGSISGRYRLDSKTAISMGTGISMLTPFHGVKRTDVKTPFISYDRSARVWDAQMRNSFGASVTTVPNYRDVGQVGTLSYDNNLVYNFGSSGFAAGVDSSLSYFLYERDYEKADKKASRYFVGFYPQVKYNFTDKLNVYTSVALNFMNPRWEAEPVLLNQILSGRLGMGYGYSRDIYIAPYLNFYPENLRGDNTTFSVSTIFSIL</sequence>
<proteinExistence type="predicted"/>
<keyword evidence="4" id="KW-1185">Reference proteome</keyword>
<organism evidence="3 4">
    <name type="scientific">Bdellovibrio bacteriovorus</name>
    <dbReference type="NCBI Taxonomy" id="959"/>
    <lineage>
        <taxon>Bacteria</taxon>
        <taxon>Pseudomonadati</taxon>
        <taxon>Bdellovibrionota</taxon>
        <taxon>Bdellovibrionia</taxon>
        <taxon>Bdellovibrionales</taxon>
        <taxon>Pseudobdellovibrionaceae</taxon>
        <taxon>Bdellovibrio</taxon>
    </lineage>
</organism>